<sequence length="261" mass="28014">MSARRLIATLLRRPLPRLRAAHLSVLDGRTLNICLRLPDDTATAHLDGFGELTLGAGTFSAAHIDGTVPLRVEVTPVRGRPRRYAVDVPAPRGDGPTLPGPGAPVGLCREGGREQGAAALRRTPPAPGAEVEDVEVGWTRVTVRGRLLGASPAGAVAELALRSGEFTVELPTRWDGDRFTAHLGPGPLAQAVREQTYDLRLRLPGGGRPLRMGRLRTDVAAPKKVFRLPDRLLLDPSGLRVRVAPYYTPTGRLALTAERLT</sequence>
<protein>
    <submittedName>
        <fullName evidence="1">Uncharacterized protein</fullName>
    </submittedName>
</protein>
<accession>A0ABW2GCJ5</accession>
<name>A0ABW2GCJ5_9ACTN</name>
<dbReference type="RefSeq" id="WP_386413914.1">
    <property type="nucleotide sequence ID" value="NZ_JBHSZO010000012.1"/>
</dbReference>
<proteinExistence type="predicted"/>
<comment type="caution">
    <text evidence="1">The sequence shown here is derived from an EMBL/GenBank/DDBJ whole genome shotgun (WGS) entry which is preliminary data.</text>
</comment>
<gene>
    <name evidence="1" type="ORF">ACFQLX_10255</name>
</gene>
<dbReference type="EMBL" id="JBHSZO010000012">
    <property type="protein sequence ID" value="MFC7218545.1"/>
    <property type="molecule type" value="Genomic_DNA"/>
</dbReference>
<evidence type="ECO:0000313" key="1">
    <source>
        <dbReference type="EMBL" id="MFC7218545.1"/>
    </source>
</evidence>
<dbReference type="Proteomes" id="UP001596413">
    <property type="component" value="Unassembled WGS sequence"/>
</dbReference>
<evidence type="ECO:0000313" key="2">
    <source>
        <dbReference type="Proteomes" id="UP001596413"/>
    </source>
</evidence>
<keyword evidence="2" id="KW-1185">Reference proteome</keyword>
<organism evidence="1 2">
    <name type="scientific">Streptomyces polyrhachis</name>
    <dbReference type="NCBI Taxonomy" id="1282885"/>
    <lineage>
        <taxon>Bacteria</taxon>
        <taxon>Bacillati</taxon>
        <taxon>Actinomycetota</taxon>
        <taxon>Actinomycetes</taxon>
        <taxon>Kitasatosporales</taxon>
        <taxon>Streptomycetaceae</taxon>
        <taxon>Streptomyces</taxon>
    </lineage>
</organism>
<reference evidence="2" key="1">
    <citation type="journal article" date="2019" name="Int. J. Syst. Evol. Microbiol.">
        <title>The Global Catalogue of Microorganisms (GCM) 10K type strain sequencing project: providing services to taxonomists for standard genome sequencing and annotation.</title>
        <authorList>
            <consortium name="The Broad Institute Genomics Platform"/>
            <consortium name="The Broad Institute Genome Sequencing Center for Infectious Disease"/>
            <person name="Wu L."/>
            <person name="Ma J."/>
        </authorList>
    </citation>
    <scope>NUCLEOTIDE SEQUENCE [LARGE SCALE GENOMIC DNA]</scope>
    <source>
        <strain evidence="2">CGMCC 1.13681</strain>
    </source>
</reference>